<accession>A0ABX1KBL7</accession>
<evidence type="ECO:0000256" key="6">
    <source>
        <dbReference type="ARBA" id="ARBA00022842"/>
    </source>
</evidence>
<dbReference type="Pfam" id="PF04029">
    <property type="entry name" value="2-ph_phosp"/>
    <property type="match status" value="1"/>
</dbReference>
<evidence type="ECO:0000256" key="5">
    <source>
        <dbReference type="ARBA" id="ARBA00022801"/>
    </source>
</evidence>
<dbReference type="Proteomes" id="UP001429745">
    <property type="component" value="Unassembled WGS sequence"/>
</dbReference>
<proteinExistence type="inferred from homology"/>
<evidence type="ECO:0000313" key="9">
    <source>
        <dbReference type="Proteomes" id="UP001429745"/>
    </source>
</evidence>
<dbReference type="RefSeq" id="WP_168912910.1">
    <property type="nucleotide sequence ID" value="NZ_JABACI010000003.1"/>
</dbReference>
<evidence type="ECO:0000313" key="8">
    <source>
        <dbReference type="EMBL" id="NLP84419.1"/>
    </source>
</evidence>
<organism evidence="8 9">
    <name type="scientific">Microbacterium salsuginis</name>
    <dbReference type="NCBI Taxonomy" id="2722803"/>
    <lineage>
        <taxon>Bacteria</taxon>
        <taxon>Bacillati</taxon>
        <taxon>Actinomycetota</taxon>
        <taxon>Actinomycetes</taxon>
        <taxon>Micrococcales</taxon>
        <taxon>Microbacteriaceae</taxon>
        <taxon>Microbacterium</taxon>
    </lineage>
</organism>
<keyword evidence="9" id="KW-1185">Reference proteome</keyword>
<dbReference type="PANTHER" id="PTHR37311:SF1">
    <property type="entry name" value="2-PHOSPHOSULFOLACTATE PHOSPHATASE-RELATED"/>
    <property type="match status" value="1"/>
</dbReference>
<gene>
    <name evidence="8" type="ORF">HF576_11195</name>
</gene>
<evidence type="ECO:0000256" key="2">
    <source>
        <dbReference type="ARBA" id="ARBA00009997"/>
    </source>
</evidence>
<keyword evidence="6" id="KW-0460">Magnesium</keyword>
<comment type="catalytic activity">
    <reaction evidence="7">
        <text>(2R)-O-phospho-3-sulfolactate + H2O = (2R)-3-sulfolactate + phosphate</text>
        <dbReference type="Rhea" id="RHEA:23416"/>
        <dbReference type="ChEBI" id="CHEBI:15377"/>
        <dbReference type="ChEBI" id="CHEBI:15597"/>
        <dbReference type="ChEBI" id="CHEBI:43474"/>
        <dbReference type="ChEBI" id="CHEBI:58738"/>
        <dbReference type="EC" id="3.1.3.71"/>
    </reaction>
</comment>
<comment type="caution">
    <text evidence="8">The sequence shown here is derived from an EMBL/GenBank/DDBJ whole genome shotgun (WGS) entry which is preliminary data.</text>
</comment>
<evidence type="ECO:0000256" key="3">
    <source>
        <dbReference type="ARBA" id="ARBA00012953"/>
    </source>
</evidence>
<reference evidence="8 9" key="1">
    <citation type="submission" date="2020-04" db="EMBL/GenBank/DDBJ databases">
        <title>CFH 90308 Microbacterium sp.</title>
        <authorList>
            <person name="Nie G."/>
            <person name="Ming H."/>
            <person name="Xia T."/>
        </authorList>
    </citation>
    <scope>NUCLEOTIDE SEQUENCE [LARGE SCALE GENOMIC DNA]</scope>
    <source>
        <strain evidence="8 9">CFH 90308</strain>
    </source>
</reference>
<dbReference type="InterPro" id="IPR036702">
    <property type="entry name" value="ComB-like_sf"/>
</dbReference>
<comment type="cofactor">
    <cofactor evidence="1">
        <name>Mg(2+)</name>
        <dbReference type="ChEBI" id="CHEBI:18420"/>
    </cofactor>
</comment>
<keyword evidence="5" id="KW-0378">Hydrolase</keyword>
<dbReference type="SUPFAM" id="SSF142823">
    <property type="entry name" value="ComB-like"/>
    <property type="match status" value="1"/>
</dbReference>
<dbReference type="EC" id="3.1.3.71" evidence="3"/>
<evidence type="ECO:0000256" key="1">
    <source>
        <dbReference type="ARBA" id="ARBA00001946"/>
    </source>
</evidence>
<dbReference type="EMBL" id="JABACI010000003">
    <property type="protein sequence ID" value="NLP84419.1"/>
    <property type="molecule type" value="Genomic_DNA"/>
</dbReference>
<sequence>MSEGPFDQHRYQVRFEWGAAGLARLAAADVVVVVDVLRFSTTVAMAVARGESVPLDDAAHAVSLNGAAVAAAAEASGSVVLLGCLRNAGAVAGAVLAEQQRRGERTSIAVIAAGELAGRDPGSPLRFAVEDQLGAGAIIDALGAFGIDHTSPEAAAACESFRGLRGAVRHLLTASGSGQELVTLGRRDEVLAAAALDAATVVPVLSQGAFVAS</sequence>
<evidence type="ECO:0000256" key="4">
    <source>
        <dbReference type="ARBA" id="ARBA00021948"/>
    </source>
</evidence>
<protein>
    <recommendedName>
        <fullName evidence="4">Probable 2-phosphosulfolactate phosphatase</fullName>
        <ecNumber evidence="3">3.1.3.71</ecNumber>
    </recommendedName>
</protein>
<name>A0ABX1KBL7_9MICO</name>
<dbReference type="InterPro" id="IPR005238">
    <property type="entry name" value="ComB-like"/>
</dbReference>
<comment type="similarity">
    <text evidence="2">Belongs to the ComB family.</text>
</comment>
<dbReference type="PANTHER" id="PTHR37311">
    <property type="entry name" value="2-PHOSPHOSULFOLACTATE PHOSPHATASE-RELATED"/>
    <property type="match status" value="1"/>
</dbReference>
<dbReference type="Gene3D" id="3.90.1560.10">
    <property type="entry name" value="ComB-like"/>
    <property type="match status" value="2"/>
</dbReference>
<evidence type="ECO:0000256" key="7">
    <source>
        <dbReference type="ARBA" id="ARBA00033711"/>
    </source>
</evidence>